<dbReference type="EC" id="3.5.1.28" evidence="5"/>
<dbReference type="InterPro" id="IPR036366">
    <property type="entry name" value="PGBDSf"/>
</dbReference>
<evidence type="ECO:0000313" key="5">
    <source>
        <dbReference type="EMBL" id="XCC62241.1"/>
    </source>
</evidence>
<feature type="compositionally biased region" description="Basic and acidic residues" evidence="2">
    <location>
        <begin position="26"/>
        <end position="38"/>
    </location>
</feature>
<dbReference type="InterPro" id="IPR036365">
    <property type="entry name" value="PGBD-like_sf"/>
</dbReference>
<feature type="compositionally biased region" description="Polar residues" evidence="2">
    <location>
        <begin position="163"/>
        <end position="178"/>
    </location>
</feature>
<feature type="domain" description="MurNAc-LAA" evidence="4">
    <location>
        <begin position="220"/>
        <end position="337"/>
    </location>
</feature>
<dbReference type="Pfam" id="PF01520">
    <property type="entry name" value="Amidase_3"/>
    <property type="match status" value="1"/>
</dbReference>
<reference evidence="5" key="1">
    <citation type="submission" date="2023-02" db="EMBL/GenBank/DDBJ databases">
        <title>Gut commensal Christensenella minuta modulates host metabolism via a new class of secondary bile acids.</title>
        <authorList>
            <person name="Liu C."/>
        </authorList>
    </citation>
    <scope>NUCLEOTIDE SEQUENCE</scope>
    <source>
        <strain evidence="5">CA70</strain>
    </source>
</reference>
<dbReference type="InterPro" id="IPR002477">
    <property type="entry name" value="Peptidoglycan-bd-like"/>
</dbReference>
<dbReference type="PANTHER" id="PTHR30404">
    <property type="entry name" value="N-ACETYLMURAMOYL-L-ALANINE AMIDASE"/>
    <property type="match status" value="1"/>
</dbReference>
<dbReference type="Gene3D" id="1.10.101.10">
    <property type="entry name" value="PGBD-like superfamily/PGBD"/>
    <property type="match status" value="1"/>
</dbReference>
<dbReference type="Pfam" id="PF01471">
    <property type="entry name" value="PG_binding_1"/>
    <property type="match status" value="1"/>
</dbReference>
<dbReference type="RefSeq" id="WP_079545476.1">
    <property type="nucleotide sequence ID" value="NZ_CP117826.1"/>
</dbReference>
<dbReference type="InterPro" id="IPR002508">
    <property type="entry name" value="MurNAc-LAA_cat"/>
</dbReference>
<protein>
    <submittedName>
        <fullName evidence="5">N-acetylmuramoyl-L-alanine amidase</fullName>
        <ecNumber evidence="5">3.5.1.28</ecNumber>
    </submittedName>
</protein>
<accession>A0AAU8A8T0</accession>
<feature type="chain" id="PRO_5043526556" evidence="3">
    <location>
        <begin position="22"/>
        <end position="341"/>
    </location>
</feature>
<keyword evidence="3" id="KW-0732">Signal</keyword>
<dbReference type="GO" id="GO:0008745">
    <property type="term" value="F:N-acetylmuramoyl-L-alanine amidase activity"/>
    <property type="evidence" value="ECO:0007669"/>
    <property type="project" value="UniProtKB-EC"/>
</dbReference>
<gene>
    <name evidence="5" type="ORF">PUP29_12020</name>
</gene>
<sequence length="341" mass="36810">MKKFFVILLCAVFCLSLAACAQNTEETVRQPERKEAAENTKPSQDAAAPTPAPTPTPMPVLKSGMQNEAVRQLQQRLGELGYLDIEEYTEKFGPATERAVRLFQRQNGLSEDGIAGEETLARIYADDAKECALPLAGIRIGLDPGHQKQGNSEQEAAAPGSAVTKNKVTSGTAGKNTGTPEYQVNLAVALKLRALLEENGAEVVMTHETADVDISNQERARIMNDAGVDLALRLHCDGVDDASVRGAMMLVPAGEYTKEIETQSRAAGEEIFAAYLEATDARGRGVIARDDQTGFNWSTVPVCNIEMGCLSNGEEEALLISEEYQEKCAQGLLTGILRCFE</sequence>
<organism evidence="5">
    <name type="scientific">Christensenella massiliensis</name>
    <dbReference type="NCBI Taxonomy" id="1805714"/>
    <lineage>
        <taxon>Bacteria</taxon>
        <taxon>Bacillati</taxon>
        <taxon>Bacillota</taxon>
        <taxon>Clostridia</taxon>
        <taxon>Christensenellales</taxon>
        <taxon>Christensenellaceae</taxon>
        <taxon>Christensenella</taxon>
    </lineage>
</organism>
<dbReference type="SUPFAM" id="SSF47090">
    <property type="entry name" value="PGBD-like"/>
    <property type="match status" value="1"/>
</dbReference>
<dbReference type="GO" id="GO:0030288">
    <property type="term" value="C:outer membrane-bounded periplasmic space"/>
    <property type="evidence" value="ECO:0007669"/>
    <property type="project" value="TreeGrafter"/>
</dbReference>
<feature type="region of interest" description="Disordered" evidence="2">
    <location>
        <begin position="144"/>
        <end position="178"/>
    </location>
</feature>
<proteinExistence type="predicted"/>
<evidence type="ECO:0000256" key="2">
    <source>
        <dbReference type="SAM" id="MobiDB-lite"/>
    </source>
</evidence>
<evidence type="ECO:0000256" key="3">
    <source>
        <dbReference type="SAM" id="SignalP"/>
    </source>
</evidence>
<dbReference type="PANTHER" id="PTHR30404:SF0">
    <property type="entry name" value="N-ACETYLMURAMOYL-L-ALANINE AMIDASE AMIC"/>
    <property type="match status" value="1"/>
</dbReference>
<dbReference type="Gene3D" id="3.40.630.40">
    <property type="entry name" value="Zn-dependent exopeptidases"/>
    <property type="match status" value="1"/>
</dbReference>
<evidence type="ECO:0000259" key="4">
    <source>
        <dbReference type="SMART" id="SM00646"/>
    </source>
</evidence>
<keyword evidence="1 5" id="KW-0378">Hydrolase</keyword>
<name>A0AAU8A8T0_9FIRM</name>
<evidence type="ECO:0000256" key="1">
    <source>
        <dbReference type="ARBA" id="ARBA00022801"/>
    </source>
</evidence>
<dbReference type="EMBL" id="CP117826">
    <property type="protein sequence ID" value="XCC62241.1"/>
    <property type="molecule type" value="Genomic_DNA"/>
</dbReference>
<dbReference type="SMART" id="SM00646">
    <property type="entry name" value="Ami_3"/>
    <property type="match status" value="1"/>
</dbReference>
<dbReference type="InterPro" id="IPR050695">
    <property type="entry name" value="N-acetylmuramoyl_amidase_3"/>
</dbReference>
<dbReference type="PROSITE" id="PS51257">
    <property type="entry name" value="PROKAR_LIPOPROTEIN"/>
    <property type="match status" value="1"/>
</dbReference>
<dbReference type="CDD" id="cd02696">
    <property type="entry name" value="MurNAc-LAA"/>
    <property type="match status" value="1"/>
</dbReference>
<dbReference type="GO" id="GO:0009253">
    <property type="term" value="P:peptidoglycan catabolic process"/>
    <property type="evidence" value="ECO:0007669"/>
    <property type="project" value="InterPro"/>
</dbReference>
<feature type="signal peptide" evidence="3">
    <location>
        <begin position="1"/>
        <end position="21"/>
    </location>
</feature>
<dbReference type="AlphaFoldDB" id="A0AAU8A8T0"/>
<feature type="region of interest" description="Disordered" evidence="2">
    <location>
        <begin position="25"/>
        <end position="62"/>
    </location>
</feature>
<dbReference type="SUPFAM" id="SSF53187">
    <property type="entry name" value="Zn-dependent exopeptidases"/>
    <property type="match status" value="1"/>
</dbReference>